<dbReference type="PANTHER" id="PTHR21522">
    <property type="entry name" value="PROTON CHANNEL OTOP"/>
    <property type="match status" value="1"/>
</dbReference>
<proteinExistence type="inferred from homology"/>
<dbReference type="GO" id="GO:0015252">
    <property type="term" value="F:proton channel activity"/>
    <property type="evidence" value="ECO:0007669"/>
    <property type="project" value="InterPro"/>
</dbReference>
<comment type="caution">
    <text evidence="13">The sequence shown here is derived from an EMBL/GenBank/DDBJ whole genome shotgun (WGS) entry which is preliminary data.</text>
</comment>
<feature type="region of interest" description="Disordered" evidence="11">
    <location>
        <begin position="1"/>
        <end position="24"/>
    </location>
</feature>
<keyword evidence="3" id="KW-0813">Transport</keyword>
<evidence type="ECO:0000256" key="3">
    <source>
        <dbReference type="ARBA" id="ARBA00022448"/>
    </source>
</evidence>
<accession>A0A6A4K0U4</accession>
<dbReference type="Pfam" id="PF03189">
    <property type="entry name" value="Otopetrin"/>
    <property type="match status" value="1"/>
</dbReference>
<evidence type="ECO:0000256" key="9">
    <source>
        <dbReference type="ARBA" id="ARBA00023136"/>
    </source>
</evidence>
<keyword evidence="9 12" id="KW-0472">Membrane</keyword>
<dbReference type="GO" id="GO:0005886">
    <property type="term" value="C:plasma membrane"/>
    <property type="evidence" value="ECO:0007669"/>
    <property type="project" value="UniProtKB-SubCell"/>
</dbReference>
<feature type="compositionally biased region" description="Polar residues" evidence="11">
    <location>
        <begin position="7"/>
        <end position="16"/>
    </location>
</feature>
<dbReference type="EMBL" id="WIXP02000001">
    <property type="protein sequence ID" value="KAF6216753.1"/>
    <property type="molecule type" value="Genomic_DNA"/>
</dbReference>
<feature type="transmembrane region" description="Helical" evidence="12">
    <location>
        <begin position="495"/>
        <end position="514"/>
    </location>
</feature>
<keyword evidence="7 12" id="KW-1133">Transmembrane helix</keyword>
<evidence type="ECO:0000313" key="13">
    <source>
        <dbReference type="EMBL" id="KAF6216753.1"/>
    </source>
</evidence>
<comment type="similarity">
    <text evidence="2">Belongs to the otopetrin family.</text>
</comment>
<evidence type="ECO:0000256" key="5">
    <source>
        <dbReference type="ARBA" id="ARBA00022692"/>
    </source>
</evidence>
<keyword evidence="6" id="KW-0375">Hydrogen ion transport</keyword>
<gene>
    <name evidence="13" type="ORF">GE061_001102</name>
</gene>
<feature type="transmembrane region" description="Helical" evidence="12">
    <location>
        <begin position="361"/>
        <end position="380"/>
    </location>
</feature>
<feature type="transmembrane region" description="Helical" evidence="12">
    <location>
        <begin position="392"/>
        <end position="414"/>
    </location>
</feature>
<feature type="transmembrane region" description="Helical" evidence="12">
    <location>
        <begin position="66"/>
        <end position="85"/>
    </location>
</feature>
<evidence type="ECO:0000256" key="1">
    <source>
        <dbReference type="ARBA" id="ARBA00004651"/>
    </source>
</evidence>
<comment type="subcellular location">
    <subcellularLocation>
        <location evidence="1">Cell membrane</location>
        <topology evidence="1">Multi-pass membrane protein</topology>
    </subcellularLocation>
</comment>
<keyword evidence="14" id="KW-1185">Reference proteome</keyword>
<dbReference type="Proteomes" id="UP000466442">
    <property type="component" value="Linkage Group LG1"/>
</dbReference>
<keyword evidence="5 12" id="KW-0812">Transmembrane</keyword>
<organism evidence="13 14">
    <name type="scientific">Apolygus lucorum</name>
    <name type="common">Small green plant bug</name>
    <name type="synonym">Lygocoris lucorum</name>
    <dbReference type="NCBI Taxonomy" id="248454"/>
    <lineage>
        <taxon>Eukaryota</taxon>
        <taxon>Metazoa</taxon>
        <taxon>Ecdysozoa</taxon>
        <taxon>Arthropoda</taxon>
        <taxon>Hexapoda</taxon>
        <taxon>Insecta</taxon>
        <taxon>Pterygota</taxon>
        <taxon>Neoptera</taxon>
        <taxon>Paraneoptera</taxon>
        <taxon>Hemiptera</taxon>
        <taxon>Heteroptera</taxon>
        <taxon>Panheteroptera</taxon>
        <taxon>Cimicomorpha</taxon>
        <taxon>Miridae</taxon>
        <taxon>Mirini</taxon>
        <taxon>Apolygus</taxon>
    </lineage>
</organism>
<keyword evidence="10" id="KW-0407">Ion channel</keyword>
<dbReference type="AlphaFoldDB" id="A0A6A4K0U4"/>
<dbReference type="InterPro" id="IPR004878">
    <property type="entry name" value="Otopetrin"/>
</dbReference>
<feature type="transmembrane region" description="Helical" evidence="12">
    <location>
        <begin position="534"/>
        <end position="552"/>
    </location>
</feature>
<evidence type="ECO:0000313" key="14">
    <source>
        <dbReference type="Proteomes" id="UP000466442"/>
    </source>
</evidence>
<evidence type="ECO:0000256" key="7">
    <source>
        <dbReference type="ARBA" id="ARBA00022989"/>
    </source>
</evidence>
<feature type="transmembrane region" description="Helical" evidence="12">
    <location>
        <begin position="164"/>
        <end position="183"/>
    </location>
</feature>
<evidence type="ECO:0000256" key="8">
    <source>
        <dbReference type="ARBA" id="ARBA00023065"/>
    </source>
</evidence>
<dbReference type="OrthoDB" id="6429739at2759"/>
<reference evidence="13" key="1">
    <citation type="journal article" date="2021" name="Mol. Ecol. Resour.">
        <title>Apolygus lucorum genome provides insights into omnivorousness and mesophyll feeding.</title>
        <authorList>
            <person name="Liu Y."/>
            <person name="Liu H."/>
            <person name="Wang H."/>
            <person name="Huang T."/>
            <person name="Liu B."/>
            <person name="Yang B."/>
            <person name="Yin L."/>
            <person name="Li B."/>
            <person name="Zhang Y."/>
            <person name="Zhang S."/>
            <person name="Jiang F."/>
            <person name="Zhang X."/>
            <person name="Ren Y."/>
            <person name="Wang B."/>
            <person name="Wang S."/>
            <person name="Lu Y."/>
            <person name="Wu K."/>
            <person name="Fan W."/>
            <person name="Wang G."/>
        </authorList>
    </citation>
    <scope>NUCLEOTIDE SEQUENCE</scope>
    <source>
        <strain evidence="13">12Hb</strain>
    </source>
</reference>
<evidence type="ECO:0000256" key="10">
    <source>
        <dbReference type="ARBA" id="ARBA00023303"/>
    </source>
</evidence>
<evidence type="ECO:0000256" key="6">
    <source>
        <dbReference type="ARBA" id="ARBA00022781"/>
    </source>
</evidence>
<dbReference type="PANTHER" id="PTHR21522:SF30">
    <property type="entry name" value="GH01206P"/>
    <property type="match status" value="1"/>
</dbReference>
<evidence type="ECO:0000256" key="4">
    <source>
        <dbReference type="ARBA" id="ARBA00022475"/>
    </source>
</evidence>
<keyword evidence="4" id="KW-1003">Cell membrane</keyword>
<evidence type="ECO:0000256" key="11">
    <source>
        <dbReference type="SAM" id="MobiDB-lite"/>
    </source>
</evidence>
<keyword evidence="8" id="KW-0406">Ion transport</keyword>
<evidence type="ECO:0000256" key="12">
    <source>
        <dbReference type="SAM" id="Phobius"/>
    </source>
</evidence>
<name>A0A6A4K0U4_APOLU</name>
<feature type="transmembrane region" description="Helical" evidence="12">
    <location>
        <begin position="105"/>
        <end position="125"/>
    </location>
</feature>
<feature type="transmembrane region" description="Helical" evidence="12">
    <location>
        <begin position="434"/>
        <end position="456"/>
    </location>
</feature>
<evidence type="ECO:0000256" key="2">
    <source>
        <dbReference type="ARBA" id="ARBA00006513"/>
    </source>
</evidence>
<sequence length="579" mass="65332">MEAVPLQNDSNQTTQIAPDIKEPQKPSTAFRRASAVFLKFLPPNNESIQARSSSKDSCRTENLGKLLSTLYCKILVLVGLVLPLAEVLVKNSPDRELSDILQEYYLGYYIFLCTGSLLYLIWMYASMVKDRTVINIINSYRGDSEAYNSLRRRFRGPINRYGSFYLRLGAIAFGIGSMVYSGLEFGRGIERYTVECGDLTQVLSPTFRLVLTIAQMQFIFLNNQNMDLCNKPTLSRFGLMHLIATNLCEWLNVIIQESKHDIELIEITEMSHNNGNSTINATHECEGAPLMGSLINDVSPFLFPCTIEYSLICAVIMLDMWMDVKTLSNTELLPNMVRQSRGLQSQPSHIFTVDCANAHKGLLCGLVTLVLTIISQILYFVFRNHNVEAAQFTINVCEMALYAVTLMAIILASLKLRSTSTSSSAASYNMDSCLILLAQLGVSLYSVFRLIGLLLIKQYDGGILIEIGSLIQSISQTVFIVNGRSITVTSFDSRPARQLITFLLPCNIALWTIYTLVRNRATSDPLLSRLFNPWAWTTVTRIAMPLAIFYRFHSTICLFEMWKNTYKRTHGERQHNVEE</sequence>
<protein>
    <submittedName>
        <fullName evidence="13">Uncharacterized protein</fullName>
    </submittedName>
</protein>